<organism evidence="2 3">
    <name type="scientific">Anaeromyxobacter diazotrophicus</name>
    <dbReference type="NCBI Taxonomy" id="2590199"/>
    <lineage>
        <taxon>Bacteria</taxon>
        <taxon>Pseudomonadati</taxon>
        <taxon>Myxococcota</taxon>
        <taxon>Myxococcia</taxon>
        <taxon>Myxococcales</taxon>
        <taxon>Cystobacterineae</taxon>
        <taxon>Anaeromyxobacteraceae</taxon>
        <taxon>Anaeromyxobacter</taxon>
    </lineage>
</organism>
<proteinExistence type="predicted"/>
<gene>
    <name evidence="2" type="ORF">AMYX_15710</name>
</gene>
<dbReference type="RefSeq" id="WP_371869305.1">
    <property type="nucleotide sequence ID" value="NZ_BJTG01000003.1"/>
</dbReference>
<dbReference type="AlphaFoldDB" id="A0A7I9VL26"/>
<evidence type="ECO:0000256" key="1">
    <source>
        <dbReference type="SAM" id="SignalP"/>
    </source>
</evidence>
<dbReference type="Proteomes" id="UP000503640">
    <property type="component" value="Unassembled WGS sequence"/>
</dbReference>
<evidence type="ECO:0008006" key="4">
    <source>
        <dbReference type="Google" id="ProtNLM"/>
    </source>
</evidence>
<name>A0A7I9VL26_9BACT</name>
<reference evidence="3" key="1">
    <citation type="journal article" date="2020" name="Appl. Environ. Microbiol.">
        <title>Diazotrophic Anaeromyxobacter Isolates from Soils.</title>
        <authorList>
            <person name="Masuda Y."/>
            <person name="Yamanaka H."/>
            <person name="Xu Z.X."/>
            <person name="Shiratori Y."/>
            <person name="Aono T."/>
            <person name="Amachi S."/>
            <person name="Senoo K."/>
            <person name="Itoh H."/>
        </authorList>
    </citation>
    <scope>NUCLEOTIDE SEQUENCE [LARGE SCALE GENOMIC DNA]</scope>
    <source>
        <strain evidence="3">R267</strain>
    </source>
</reference>
<keyword evidence="3" id="KW-1185">Reference proteome</keyword>
<dbReference type="EMBL" id="BJTG01000003">
    <property type="protein sequence ID" value="GEJ56830.1"/>
    <property type="molecule type" value="Genomic_DNA"/>
</dbReference>
<keyword evidence="1" id="KW-0732">Signal</keyword>
<protein>
    <recommendedName>
        <fullName evidence="4">Oligoendopeptidase F</fullName>
    </recommendedName>
</protein>
<evidence type="ECO:0000313" key="3">
    <source>
        <dbReference type="Proteomes" id="UP000503640"/>
    </source>
</evidence>
<dbReference type="SUPFAM" id="SSF55486">
    <property type="entry name" value="Metalloproteases ('zincins'), catalytic domain"/>
    <property type="match status" value="1"/>
</dbReference>
<accession>A0A7I9VL26</accession>
<comment type="caution">
    <text evidence="2">The sequence shown here is derived from an EMBL/GenBank/DDBJ whole genome shotgun (WGS) entry which is preliminary data.</text>
</comment>
<evidence type="ECO:0000313" key="2">
    <source>
        <dbReference type="EMBL" id="GEJ56830.1"/>
    </source>
</evidence>
<feature type="chain" id="PRO_5029613912" description="Oligoendopeptidase F" evidence="1">
    <location>
        <begin position="20"/>
        <end position="684"/>
    </location>
</feature>
<feature type="signal peptide" evidence="1">
    <location>
        <begin position="1"/>
        <end position="19"/>
    </location>
</feature>
<sequence length="684" mass="74998">MLTALVALTLAAAPAPMTPADPAAAKAAAQATAALVARHGPGQRARVERGVAQVLAAWRPSDGDAAALQAFLEAQFVSEPAALEALLARFEQSLEALDGGFVEQNRTLSRWAVLDVGPMQRVDPLLQAFDAGAHLVDDLFDAKLAFVALLNFPLTTLDERLRDGARWSRREWAEVRLAGRFARRVPAAVNQQLAQASADAEIYIADDNVYMHHVLVGGKRLFPKGMRLLSHWNLRDQIKADYATQDGLARQRAIQKVMERIVTQTIPAAVVNSPLLDWDPYTNAVAPAPRDTIETGAAPPATAAAGREPDTRYARLLETFRAARAADPYSPIAPTHIARKFELERELPEARVTALLEEVLSSPLVPRAAKLVEQRLGRKLEPFDVWYDGFRPRARFSEAELDRMTKQRYPTVAAFQQDLPAILAKLGFAPDKARFLAEHVVVEPARGSGHALGAAKRNDLPHLRTRVGKDGMDYKGFNIAVHELGHNVEQVFSLYEVDHTLLQGVPNTAFTEALAFVFQARDLEVLGLPPPDAEARRLLAVNDLWMTYEIAGVALLDTAVWRWMYAHPQTTPAELREATLGLAKDLWNRWYAPVFGVRDVPLLAIYSHMISSFLYLPDYPIGHLIAAQIEEHLAGAKALGPEFERMASFGSVTPDLWMVHATGKPVGTAALLGAAARALGPDKS</sequence>